<gene>
    <name evidence="2" type="ORF">ACFQDM_03985</name>
</gene>
<reference evidence="3" key="1">
    <citation type="journal article" date="2019" name="Int. J. Syst. Evol. Microbiol.">
        <title>The Global Catalogue of Microorganisms (GCM) 10K type strain sequencing project: providing services to taxonomists for standard genome sequencing and annotation.</title>
        <authorList>
            <consortium name="The Broad Institute Genomics Platform"/>
            <consortium name="The Broad Institute Genome Sequencing Center for Infectious Disease"/>
            <person name="Wu L."/>
            <person name="Ma J."/>
        </authorList>
    </citation>
    <scope>NUCLEOTIDE SEQUENCE [LARGE SCALE GENOMIC DNA]</scope>
    <source>
        <strain evidence="3">CGMCC-1.15741</strain>
    </source>
</reference>
<dbReference type="EMBL" id="JBHSSW010000004">
    <property type="protein sequence ID" value="MFC6197221.1"/>
    <property type="molecule type" value="Genomic_DNA"/>
</dbReference>
<name>A0ABW1S6C1_9PROT</name>
<feature type="compositionally biased region" description="Low complexity" evidence="1">
    <location>
        <begin position="33"/>
        <end position="52"/>
    </location>
</feature>
<dbReference type="PROSITE" id="PS51257">
    <property type="entry name" value="PROKAR_LIPOPROTEIN"/>
    <property type="match status" value="1"/>
</dbReference>
<accession>A0ABW1S6C1</accession>
<evidence type="ECO:0000256" key="1">
    <source>
        <dbReference type="SAM" id="MobiDB-lite"/>
    </source>
</evidence>
<evidence type="ECO:0000313" key="2">
    <source>
        <dbReference type="EMBL" id="MFC6197221.1"/>
    </source>
</evidence>
<evidence type="ECO:0008006" key="4">
    <source>
        <dbReference type="Google" id="ProtNLM"/>
    </source>
</evidence>
<organism evidence="2 3">
    <name type="scientific">Ponticaulis profundi</name>
    <dbReference type="NCBI Taxonomy" id="2665222"/>
    <lineage>
        <taxon>Bacteria</taxon>
        <taxon>Pseudomonadati</taxon>
        <taxon>Pseudomonadota</taxon>
        <taxon>Alphaproteobacteria</taxon>
        <taxon>Hyphomonadales</taxon>
        <taxon>Hyphomonadaceae</taxon>
        <taxon>Ponticaulis</taxon>
    </lineage>
</organism>
<evidence type="ECO:0000313" key="3">
    <source>
        <dbReference type="Proteomes" id="UP001596303"/>
    </source>
</evidence>
<keyword evidence="3" id="KW-1185">Reference proteome</keyword>
<comment type="caution">
    <text evidence="2">The sequence shown here is derived from an EMBL/GenBank/DDBJ whole genome shotgun (WGS) entry which is preliminary data.</text>
</comment>
<proteinExistence type="predicted"/>
<dbReference type="Proteomes" id="UP001596303">
    <property type="component" value="Unassembled WGS sequence"/>
</dbReference>
<sequence>MLRKILLGTALVLTACGGSEEETPSMDVAMPGEEPTTTAPTEASTSQPTASEAEIATTWEGADLVASDFVGVEMTEEGALLTRLDEADAPSTGLTGGAHVPYALSETKNLSGFTLRVSVEAKAAGGAPGSFGAAYSTNKKGNSGWYFYEAGQDFETFSFDFTIPYGDSENTSYIGVAPDAGSELIVKQISVEAVQPE</sequence>
<feature type="region of interest" description="Disordered" evidence="1">
    <location>
        <begin position="18"/>
        <end position="52"/>
    </location>
</feature>
<dbReference type="RefSeq" id="WP_377375794.1">
    <property type="nucleotide sequence ID" value="NZ_JBHSSW010000004.1"/>
</dbReference>
<protein>
    <recommendedName>
        <fullName evidence="4">Lipoprotein</fullName>
    </recommendedName>
</protein>